<gene>
    <name evidence="1" type="ORF">QFC24_003543</name>
</gene>
<sequence>MSSFFSDDEQDDQEQGRAQGQRQEPPTRRGRAAPRLARHLRPTTAATADTASIPALEQDEGNGISFRSDVGDAGSDRRPGFGGLDLGLDEDELFGGAGNVPAEPPGHLLADIGLGGEQEEDEEEETEVKRLTKVWVRERGTPEIMQWEGELVEECLHRLQQQVSSWRASGPNGSERPLLKTSLTHHTGRMSKEEGTVLVLLTRVPGSR</sequence>
<organism evidence="1 2">
    <name type="scientific">Naganishia onofrii</name>
    <dbReference type="NCBI Taxonomy" id="1851511"/>
    <lineage>
        <taxon>Eukaryota</taxon>
        <taxon>Fungi</taxon>
        <taxon>Dikarya</taxon>
        <taxon>Basidiomycota</taxon>
        <taxon>Agaricomycotina</taxon>
        <taxon>Tremellomycetes</taxon>
        <taxon>Filobasidiales</taxon>
        <taxon>Filobasidiaceae</taxon>
        <taxon>Naganishia</taxon>
    </lineage>
</organism>
<evidence type="ECO:0000313" key="2">
    <source>
        <dbReference type="Proteomes" id="UP001234202"/>
    </source>
</evidence>
<accession>A0ACC2XJZ7</accession>
<comment type="caution">
    <text evidence="1">The sequence shown here is derived from an EMBL/GenBank/DDBJ whole genome shotgun (WGS) entry which is preliminary data.</text>
</comment>
<dbReference type="Proteomes" id="UP001234202">
    <property type="component" value="Unassembled WGS sequence"/>
</dbReference>
<protein>
    <submittedName>
        <fullName evidence="1">Uncharacterized protein</fullName>
    </submittedName>
</protein>
<dbReference type="EMBL" id="JASBWV010000011">
    <property type="protein sequence ID" value="KAJ9123769.1"/>
    <property type="molecule type" value="Genomic_DNA"/>
</dbReference>
<name>A0ACC2XJZ7_9TREE</name>
<evidence type="ECO:0000313" key="1">
    <source>
        <dbReference type="EMBL" id="KAJ9123769.1"/>
    </source>
</evidence>
<keyword evidence="2" id="KW-1185">Reference proteome</keyword>
<proteinExistence type="predicted"/>
<reference evidence="1" key="1">
    <citation type="submission" date="2023-04" db="EMBL/GenBank/DDBJ databases">
        <title>Draft Genome sequencing of Naganishia species isolated from polar environments using Oxford Nanopore Technology.</title>
        <authorList>
            <person name="Leo P."/>
            <person name="Venkateswaran K."/>
        </authorList>
    </citation>
    <scope>NUCLEOTIDE SEQUENCE</scope>
    <source>
        <strain evidence="1">DBVPG 5303</strain>
    </source>
</reference>